<sequence>MTKHRDDTTDRRTPDVIRAAWINVLASALRLVAAVVSLFDR</sequence>
<keyword evidence="3" id="KW-1185">Reference proteome</keyword>
<reference evidence="3" key="1">
    <citation type="submission" date="2011-02" db="EMBL/GenBank/DDBJ databases">
        <title>The complete sequence of plasmid2 of Deinococcus proteolyticus DSM 20540.</title>
        <authorList>
            <consortium name="US DOE Joint Genome Institute (JGI-PGF)"/>
            <person name="Lucas S."/>
            <person name="Copeland A."/>
            <person name="Lapidus A."/>
            <person name="Bruce D."/>
            <person name="Goodwin L."/>
            <person name="Pitluck S."/>
            <person name="Kyrpides N."/>
            <person name="Mavromatis K."/>
            <person name="Pagani I."/>
            <person name="Ivanova N."/>
            <person name="Ovchinnikova G."/>
            <person name="Zeytun A."/>
            <person name="Detter J.C."/>
            <person name="Han C."/>
            <person name="Land M."/>
            <person name="Hauser L."/>
            <person name="Markowitz V."/>
            <person name="Cheng J.-F."/>
            <person name="Hugenholtz P."/>
            <person name="Woyke T."/>
            <person name="Wu D."/>
            <person name="Pukall R."/>
            <person name="Steenblock K."/>
            <person name="Brambilla E."/>
            <person name="Klenk H.-P."/>
            <person name="Eisen J.A."/>
        </authorList>
    </citation>
    <scope>NUCLEOTIDE SEQUENCE [LARGE SCALE GENOMIC DNA]</scope>
    <source>
        <strain evidence="3">ATCC 35074 / DSM 20540 / JCM 6276 / NBRC 101906 / NCIMB 13154 / VKM Ac-1939 / CCM 2703 / MRP</strain>
        <plasmid evidence="3">Plasmid pDEIPR02</plasmid>
    </source>
</reference>
<keyword evidence="2" id="KW-0614">Plasmid</keyword>
<evidence type="ECO:0000313" key="2">
    <source>
        <dbReference type="EMBL" id="ADY27528.1"/>
    </source>
</evidence>
<keyword evidence="1" id="KW-1133">Transmembrane helix</keyword>
<dbReference type="KEGG" id="dpt:Deipr_2404"/>
<keyword evidence="1" id="KW-0812">Transmembrane</keyword>
<organism evidence="2 3">
    <name type="scientific">Deinococcus proteolyticus (strain ATCC 35074 / DSM 20540 / JCM 6276 / NBRC 101906 / NCIMB 13154 / VKM Ac-1939 / CCM 2703 / MRP)</name>
    <dbReference type="NCBI Taxonomy" id="693977"/>
    <lineage>
        <taxon>Bacteria</taxon>
        <taxon>Thermotogati</taxon>
        <taxon>Deinococcota</taxon>
        <taxon>Deinococci</taxon>
        <taxon>Deinococcales</taxon>
        <taxon>Deinococcaceae</taxon>
        <taxon>Deinococcus</taxon>
    </lineage>
</organism>
<dbReference type="AlphaFoldDB" id="F0RQG9"/>
<name>F0RQG9_DEIPM</name>
<dbReference type="Proteomes" id="UP000007718">
    <property type="component" value="Plasmid pDEIPR02"/>
</dbReference>
<gene>
    <name evidence="2" type="ordered locus">Deipr_2404</name>
</gene>
<feature type="transmembrane region" description="Helical" evidence="1">
    <location>
        <begin position="20"/>
        <end position="39"/>
    </location>
</feature>
<dbReference type="EMBL" id="CP002538">
    <property type="protein sequence ID" value="ADY27528.1"/>
    <property type="molecule type" value="Genomic_DNA"/>
</dbReference>
<evidence type="ECO:0000256" key="1">
    <source>
        <dbReference type="SAM" id="Phobius"/>
    </source>
</evidence>
<dbReference type="RefSeq" id="WP_013615882.1">
    <property type="nucleotide sequence ID" value="NC_015162.1"/>
</dbReference>
<accession>F0RQG9</accession>
<reference evidence="2 3" key="2">
    <citation type="journal article" date="2012" name="Stand. Genomic Sci.">
        <title>Complete genome sequence of the orange-red pigmented, radioresistant Deinococcus proteolyticus type strain (MRP(T)).</title>
        <authorList>
            <person name="Copeland A."/>
            <person name="Zeytun A."/>
            <person name="Yassawong M."/>
            <person name="Nolan M."/>
            <person name="Lucas S."/>
            <person name="Hammon N."/>
            <person name="Deshpande S."/>
            <person name="Cheng J.F."/>
            <person name="Han C."/>
            <person name="Tapia R."/>
            <person name="Goodwin L.A."/>
            <person name="Pitluck S."/>
            <person name="Mavromatis K."/>
            <person name="Liolios K."/>
            <person name="Pagani I."/>
            <person name="Ivanova N."/>
            <person name="Mikhailova N."/>
            <person name="Pati A."/>
            <person name="Chen A."/>
            <person name="Palaniappan K."/>
            <person name="Land M."/>
            <person name="Hauser L."/>
            <person name="Jeffries C.D."/>
            <person name="Brambilla E.M."/>
            <person name="Rohde M."/>
            <person name="Sikorski J."/>
            <person name="Pukall R."/>
            <person name="Goker M."/>
            <person name="Detter J.C."/>
            <person name="Woyke T."/>
            <person name="Bristow J."/>
            <person name="Eisen J.A."/>
            <person name="Markowitz V."/>
            <person name="Hugenholtz P."/>
            <person name="Kyrpides N.C."/>
            <person name="Klenk H.P."/>
            <person name="Lapidus A."/>
        </authorList>
    </citation>
    <scope>NUCLEOTIDE SEQUENCE [LARGE SCALE GENOMIC DNA]</scope>
    <source>
        <strain evidence="3">ATCC 35074 / DSM 20540 / JCM 6276 / NBRC 101906 / NCIMB 13154 / VKM Ac-1939 / CCM 2703 / MRP</strain>
        <plasmid evidence="3">Plasmid pDEIPR02</plasmid>
    </source>
</reference>
<geneLocation type="plasmid" evidence="2 3">
    <name>pDEIPR02</name>
</geneLocation>
<dbReference type="HOGENOM" id="CLU_3268942_0_0_0"/>
<evidence type="ECO:0000313" key="3">
    <source>
        <dbReference type="Proteomes" id="UP000007718"/>
    </source>
</evidence>
<proteinExistence type="predicted"/>
<keyword evidence="1" id="KW-0472">Membrane</keyword>
<protein>
    <submittedName>
        <fullName evidence="2">Uncharacterized protein</fullName>
    </submittedName>
</protein>